<dbReference type="EMBL" id="JWZT01004099">
    <property type="protein sequence ID" value="KII64778.1"/>
    <property type="molecule type" value="Genomic_DNA"/>
</dbReference>
<reference evidence="1 2" key="1">
    <citation type="journal article" date="2014" name="Genome Biol. Evol.">
        <title>The genome of the myxosporean Thelohanellus kitauei shows adaptations to nutrient acquisition within its fish host.</title>
        <authorList>
            <person name="Yang Y."/>
            <person name="Xiong J."/>
            <person name="Zhou Z."/>
            <person name="Huo F."/>
            <person name="Miao W."/>
            <person name="Ran C."/>
            <person name="Liu Y."/>
            <person name="Zhang J."/>
            <person name="Feng J."/>
            <person name="Wang M."/>
            <person name="Wang M."/>
            <person name="Wang L."/>
            <person name="Yao B."/>
        </authorList>
    </citation>
    <scope>NUCLEOTIDE SEQUENCE [LARGE SCALE GENOMIC DNA]</scope>
    <source>
        <strain evidence="1">Wuqing</strain>
    </source>
</reference>
<protein>
    <submittedName>
        <fullName evidence="1">Uncharacterized protein</fullName>
    </submittedName>
</protein>
<gene>
    <name evidence="1" type="ORF">RF11_12940</name>
</gene>
<evidence type="ECO:0000313" key="2">
    <source>
        <dbReference type="Proteomes" id="UP000031668"/>
    </source>
</evidence>
<dbReference type="AlphaFoldDB" id="A0A0C2J6J6"/>
<sequence length="118" mass="13780">MEPSGTFLTLSSRIRRLVNATYPSFDIKTREALYLEKYIIALPPDYSKKICHKSSTNTIDEAVKKCESIVAIEKLYSSPHILNVNNNNLESKLVDLTQKMERFSIQLWKRRKRPHKIK</sequence>
<dbReference type="Proteomes" id="UP000031668">
    <property type="component" value="Unassembled WGS sequence"/>
</dbReference>
<keyword evidence="2" id="KW-1185">Reference proteome</keyword>
<accession>A0A0C2J6J6</accession>
<name>A0A0C2J6J6_THEKT</name>
<organism evidence="1 2">
    <name type="scientific">Thelohanellus kitauei</name>
    <name type="common">Myxosporean</name>
    <dbReference type="NCBI Taxonomy" id="669202"/>
    <lineage>
        <taxon>Eukaryota</taxon>
        <taxon>Metazoa</taxon>
        <taxon>Cnidaria</taxon>
        <taxon>Myxozoa</taxon>
        <taxon>Myxosporea</taxon>
        <taxon>Bivalvulida</taxon>
        <taxon>Platysporina</taxon>
        <taxon>Myxobolidae</taxon>
        <taxon>Thelohanellus</taxon>
    </lineage>
</organism>
<comment type="caution">
    <text evidence="1">The sequence shown here is derived from an EMBL/GenBank/DDBJ whole genome shotgun (WGS) entry which is preliminary data.</text>
</comment>
<evidence type="ECO:0000313" key="1">
    <source>
        <dbReference type="EMBL" id="KII64778.1"/>
    </source>
</evidence>
<proteinExistence type="predicted"/>